<sequence length="183" mass="20939">MEYSFQQFLLPGERLLWTGRPTGGLNLRPADWFLIPFSFVWIAFVIFWNVAVWAGGGPMFFRLFGLLFLAVGLYFLFGRFLLDARSRARTRYALTERRILISKEDGSNLRFLDIRNLPSLELSEQRDGSGTIRFGGVATLQNVSTAMWQPWLDATPAFVRIPDVKRVFSLIQKQAAEANGNLR</sequence>
<evidence type="ECO:0000313" key="2">
    <source>
        <dbReference type="EMBL" id="SMH27547.1"/>
    </source>
</evidence>
<gene>
    <name evidence="2" type="ORF">SAMN02982922_0555</name>
</gene>
<reference evidence="2 3" key="1">
    <citation type="submission" date="2017-04" db="EMBL/GenBank/DDBJ databases">
        <authorList>
            <person name="Afonso C.L."/>
            <person name="Miller P.J."/>
            <person name="Scott M.A."/>
            <person name="Spackman E."/>
            <person name="Goraichik I."/>
            <person name="Dimitrov K.M."/>
            <person name="Suarez D.L."/>
            <person name="Swayne D.E."/>
        </authorList>
    </citation>
    <scope>NUCLEOTIDE SEQUENCE [LARGE SCALE GENOMIC DNA]</scope>
    <source>
        <strain evidence="2 3">B5P</strain>
    </source>
</reference>
<dbReference type="EMBL" id="FXBL01000004">
    <property type="protein sequence ID" value="SMH27547.1"/>
    <property type="molecule type" value="Genomic_DNA"/>
</dbReference>
<dbReference type="Proteomes" id="UP000193083">
    <property type="component" value="Unassembled WGS sequence"/>
</dbReference>
<dbReference type="OrthoDB" id="199424at2"/>
<evidence type="ECO:0000313" key="3">
    <source>
        <dbReference type="Proteomes" id="UP000193083"/>
    </source>
</evidence>
<keyword evidence="3" id="KW-1185">Reference proteome</keyword>
<dbReference type="AlphaFoldDB" id="A0A1X7MTT3"/>
<feature type="transmembrane region" description="Helical" evidence="1">
    <location>
        <begin position="60"/>
        <end position="82"/>
    </location>
</feature>
<dbReference type="RefSeq" id="WP_085462753.1">
    <property type="nucleotide sequence ID" value="NZ_FXBL01000004.1"/>
</dbReference>
<organism evidence="2 3">
    <name type="scientific">Mesorhizobium australicum</name>
    <dbReference type="NCBI Taxonomy" id="536018"/>
    <lineage>
        <taxon>Bacteria</taxon>
        <taxon>Pseudomonadati</taxon>
        <taxon>Pseudomonadota</taxon>
        <taxon>Alphaproteobacteria</taxon>
        <taxon>Hyphomicrobiales</taxon>
        <taxon>Phyllobacteriaceae</taxon>
        <taxon>Mesorhizobium</taxon>
    </lineage>
</organism>
<evidence type="ECO:0000256" key="1">
    <source>
        <dbReference type="SAM" id="Phobius"/>
    </source>
</evidence>
<accession>A0A1X7MTT3</accession>
<feature type="transmembrane region" description="Helical" evidence="1">
    <location>
        <begin position="32"/>
        <end position="54"/>
    </location>
</feature>
<protein>
    <recommendedName>
        <fullName evidence="4">PH domain-containing protein</fullName>
    </recommendedName>
</protein>
<proteinExistence type="predicted"/>
<keyword evidence="1" id="KW-0812">Transmembrane</keyword>
<name>A0A1X7MTT3_9HYPH</name>
<evidence type="ECO:0008006" key="4">
    <source>
        <dbReference type="Google" id="ProtNLM"/>
    </source>
</evidence>
<keyword evidence="1" id="KW-1133">Transmembrane helix</keyword>
<keyword evidence="1" id="KW-0472">Membrane</keyword>